<dbReference type="EMBL" id="LDSL01000004">
    <property type="protein sequence ID" value="KTT27890.1"/>
    <property type="molecule type" value="Genomic_DNA"/>
</dbReference>
<sequence length="110" mass="10734">MGGVAALLLSLTAFAQGSGNPRGNPQGSETPGTSGRAAPAPASRPPQTAAPTPDDAGRRTNPDQPDVSSGHGRQAGAGQPGGLGGQRAAGSGNRTTETDQAPKPGTRQGR</sequence>
<organism evidence="3 4">
    <name type="scientific">Pseudacidovorax intermedius</name>
    <dbReference type="NCBI Taxonomy" id="433924"/>
    <lineage>
        <taxon>Bacteria</taxon>
        <taxon>Pseudomonadati</taxon>
        <taxon>Pseudomonadota</taxon>
        <taxon>Betaproteobacteria</taxon>
        <taxon>Burkholderiales</taxon>
        <taxon>Comamonadaceae</taxon>
        <taxon>Pseudacidovorax</taxon>
    </lineage>
</organism>
<gene>
    <name evidence="3" type="ORF">NS331_00570</name>
</gene>
<dbReference type="AlphaFoldDB" id="A0A147HCJ7"/>
<feature type="region of interest" description="Disordered" evidence="1">
    <location>
        <begin position="15"/>
        <end position="110"/>
    </location>
</feature>
<keyword evidence="4" id="KW-1185">Reference proteome</keyword>
<evidence type="ECO:0000256" key="2">
    <source>
        <dbReference type="SAM" id="SignalP"/>
    </source>
</evidence>
<name>A0A147HCJ7_9BURK</name>
<evidence type="ECO:0000313" key="4">
    <source>
        <dbReference type="Proteomes" id="UP000072741"/>
    </source>
</evidence>
<accession>A0A147HCJ7</accession>
<feature type="chain" id="PRO_5012113657" description="Translation initiation factor IF-2" evidence="2">
    <location>
        <begin position="16"/>
        <end position="110"/>
    </location>
</feature>
<evidence type="ECO:0000313" key="3">
    <source>
        <dbReference type="EMBL" id="KTT27890.1"/>
    </source>
</evidence>
<evidence type="ECO:0000256" key="1">
    <source>
        <dbReference type="SAM" id="MobiDB-lite"/>
    </source>
</evidence>
<keyword evidence="2" id="KW-0732">Signal</keyword>
<feature type="compositionally biased region" description="Polar residues" evidence="1">
    <location>
        <begin position="15"/>
        <end position="29"/>
    </location>
</feature>
<evidence type="ECO:0008006" key="5">
    <source>
        <dbReference type="Google" id="ProtNLM"/>
    </source>
</evidence>
<feature type="compositionally biased region" description="Low complexity" evidence="1">
    <location>
        <begin position="30"/>
        <end position="54"/>
    </location>
</feature>
<proteinExistence type="predicted"/>
<dbReference type="PATRIC" id="fig|433924.3.peg.3144"/>
<reference evidence="3 4" key="1">
    <citation type="journal article" date="2016" name="Front. Microbiol.">
        <title>Genomic Resource of Rice Seed Associated Bacteria.</title>
        <authorList>
            <person name="Midha S."/>
            <person name="Bansal K."/>
            <person name="Sharma S."/>
            <person name="Kumar N."/>
            <person name="Patil P.P."/>
            <person name="Chaudhry V."/>
            <person name="Patil P.B."/>
        </authorList>
    </citation>
    <scope>NUCLEOTIDE SEQUENCE [LARGE SCALE GENOMIC DNA]</scope>
    <source>
        <strain evidence="3 4">NS331</strain>
    </source>
</reference>
<feature type="compositionally biased region" description="Gly residues" evidence="1">
    <location>
        <begin position="73"/>
        <end position="87"/>
    </location>
</feature>
<dbReference type="Proteomes" id="UP000072741">
    <property type="component" value="Unassembled WGS sequence"/>
</dbReference>
<comment type="caution">
    <text evidence="3">The sequence shown here is derived from an EMBL/GenBank/DDBJ whole genome shotgun (WGS) entry which is preliminary data.</text>
</comment>
<protein>
    <recommendedName>
        <fullName evidence="5">Translation initiation factor IF-2</fullName>
    </recommendedName>
</protein>
<feature type="signal peptide" evidence="2">
    <location>
        <begin position="1"/>
        <end position="15"/>
    </location>
</feature>